<dbReference type="RefSeq" id="WP_138128265.1">
    <property type="nucleotide sequence ID" value="NZ_SWLG01000014.1"/>
</dbReference>
<accession>A0A5R9EXM7</accession>
<dbReference type="AlphaFoldDB" id="A0A5R9EXM7"/>
<evidence type="ECO:0000256" key="6">
    <source>
        <dbReference type="ARBA" id="ARBA00023209"/>
    </source>
</evidence>
<keyword evidence="7 10" id="KW-1208">Phospholipid metabolism</keyword>
<feature type="binding site" evidence="10">
    <location>
        <position position="12"/>
    </location>
    <ligand>
        <name>sn-glycerol 1-phosphate</name>
        <dbReference type="ChEBI" id="CHEBI:57685"/>
    </ligand>
</feature>
<keyword evidence="12" id="KW-1185">Reference proteome</keyword>
<comment type="caution">
    <text evidence="10">Lacks conserved residue(s) required for the propagation of feature annotation.</text>
</comment>
<keyword evidence="1 10" id="KW-0444">Lipid biosynthesis</keyword>
<comment type="catalytic activity">
    <reaction evidence="8 10">
        <text>sn-glycerol 1-phosphate + all-trans-heptaprenyl diphosphate = 3-heptaprenyl-sn-glycero-1-phosphate + diphosphate</text>
        <dbReference type="Rhea" id="RHEA:33495"/>
        <dbReference type="ChEBI" id="CHEBI:33019"/>
        <dbReference type="ChEBI" id="CHEBI:57685"/>
        <dbReference type="ChEBI" id="CHEBI:58206"/>
        <dbReference type="ChEBI" id="CHEBI:64781"/>
        <dbReference type="EC" id="2.5.1.n9"/>
    </reaction>
</comment>
<dbReference type="PANTHER" id="PTHR40029:SF2">
    <property type="entry name" value="HEPTAPRENYLGLYCERYL PHOSPHATE SYNTHASE"/>
    <property type="match status" value="1"/>
</dbReference>
<evidence type="ECO:0000256" key="7">
    <source>
        <dbReference type="ARBA" id="ARBA00023264"/>
    </source>
</evidence>
<keyword evidence="5 10" id="KW-0443">Lipid metabolism</keyword>
<dbReference type="Proteomes" id="UP000308230">
    <property type="component" value="Unassembled WGS sequence"/>
</dbReference>
<evidence type="ECO:0000256" key="10">
    <source>
        <dbReference type="HAMAP-Rule" id="MF_00112"/>
    </source>
</evidence>
<comment type="similarity">
    <text evidence="10">Belongs to the GGGP/HepGP synthase family. Group I subfamily.</text>
</comment>
<dbReference type="OrthoDB" id="2381757at2"/>
<evidence type="ECO:0000256" key="5">
    <source>
        <dbReference type="ARBA" id="ARBA00023098"/>
    </source>
</evidence>
<evidence type="ECO:0000256" key="4">
    <source>
        <dbReference type="ARBA" id="ARBA00022842"/>
    </source>
</evidence>
<evidence type="ECO:0000256" key="2">
    <source>
        <dbReference type="ARBA" id="ARBA00022679"/>
    </source>
</evidence>
<keyword evidence="6 10" id="KW-0594">Phospholipid biosynthesis</keyword>
<proteinExistence type="inferred from homology"/>
<feature type="binding site" evidence="10">
    <location>
        <begin position="159"/>
        <end position="164"/>
    </location>
    <ligand>
        <name>sn-glycerol 1-phosphate</name>
        <dbReference type="ChEBI" id="CHEBI:57685"/>
    </ligand>
</feature>
<keyword evidence="3 10" id="KW-0479">Metal-binding</keyword>
<keyword evidence="4 10" id="KW-0460">Magnesium</keyword>
<evidence type="ECO:0000256" key="1">
    <source>
        <dbReference type="ARBA" id="ARBA00022516"/>
    </source>
</evidence>
<comment type="pathway">
    <text evidence="10">Membrane lipid metabolism; glycerophospholipid metabolism.</text>
</comment>
<dbReference type="InterPro" id="IPR008205">
    <property type="entry name" value="GGGP_HepGP_synthase"/>
</dbReference>
<evidence type="ECO:0000256" key="3">
    <source>
        <dbReference type="ARBA" id="ARBA00022723"/>
    </source>
</evidence>
<dbReference type="GO" id="GO:0120536">
    <property type="term" value="F:heptaprenylglyceryl phosphate synthase activity"/>
    <property type="evidence" value="ECO:0007669"/>
    <property type="project" value="UniProtKB-ARBA"/>
</dbReference>
<dbReference type="EMBL" id="SWLG01000014">
    <property type="protein sequence ID" value="TLS36032.1"/>
    <property type="molecule type" value="Genomic_DNA"/>
</dbReference>
<feature type="binding site" evidence="10">
    <location>
        <position position="40"/>
    </location>
    <ligand>
        <name>Mg(2+)</name>
        <dbReference type="ChEBI" id="CHEBI:18420"/>
    </ligand>
</feature>
<dbReference type="PANTHER" id="PTHR40029">
    <property type="match status" value="1"/>
</dbReference>
<gene>
    <name evidence="10" type="primary">pcrB</name>
    <name evidence="11" type="ORF">FCL54_17740</name>
</gene>
<dbReference type="InterPro" id="IPR038597">
    <property type="entry name" value="GGGP/HepGP_synthase_sf"/>
</dbReference>
<keyword evidence="2 10" id="KW-0808">Transferase</keyword>
<feature type="binding site" evidence="10">
    <location>
        <position position="189"/>
    </location>
    <ligand>
        <name>sn-glycerol 1-phosphate</name>
        <dbReference type="ChEBI" id="CHEBI:57685"/>
    </ligand>
</feature>
<dbReference type="HAMAP" id="MF_00112">
    <property type="entry name" value="GGGP_HepGP_synthase"/>
    <property type="match status" value="1"/>
</dbReference>
<reference evidence="11 12" key="1">
    <citation type="submission" date="2019-04" db="EMBL/GenBank/DDBJ databases">
        <title>Bacillus caeni sp. nov., a bacterium isolated from mangrove sediment.</title>
        <authorList>
            <person name="Huang H."/>
            <person name="Mo K."/>
            <person name="Hu Y."/>
        </authorList>
    </citation>
    <scope>NUCLEOTIDE SEQUENCE [LARGE SCALE GENOMIC DNA]</scope>
    <source>
        <strain evidence="11 12">HB172195</strain>
    </source>
</reference>
<evidence type="ECO:0000313" key="11">
    <source>
        <dbReference type="EMBL" id="TLS36032.1"/>
    </source>
</evidence>
<name>A0A5R9EXM7_9BACL</name>
<comment type="function">
    <text evidence="10">Prenyltransferase that catalyzes in vivo the transfer of the heptaprenyl moiety of heptaprenyl pyrophosphate (HepPP; 35 carbon atoms) to the C3 hydroxyl of sn-glycerol-1-phosphate (G1P), producing heptaprenylglyceryl phosphate (HepGP). This reaction is an ether-bond-formation step in the biosynthesis of archaea-type G1P-based membrane lipids found in Bacillales.</text>
</comment>
<feature type="binding site" evidence="10">
    <location>
        <begin position="209"/>
        <end position="210"/>
    </location>
    <ligand>
        <name>sn-glycerol 1-phosphate</name>
        <dbReference type="ChEBI" id="CHEBI:57685"/>
    </ligand>
</feature>
<evidence type="ECO:0000256" key="9">
    <source>
        <dbReference type="ARBA" id="ARBA00066888"/>
    </source>
</evidence>
<dbReference type="NCBIfam" id="NF003197">
    <property type="entry name" value="PRK04169.1-1"/>
    <property type="match status" value="1"/>
</dbReference>
<dbReference type="NCBIfam" id="TIGR01768">
    <property type="entry name" value="GGGP-family"/>
    <property type="match status" value="1"/>
</dbReference>
<dbReference type="Pfam" id="PF01884">
    <property type="entry name" value="PcrB"/>
    <property type="match status" value="1"/>
</dbReference>
<dbReference type="EC" id="2.5.1.n9" evidence="9 10"/>
<dbReference type="FunFam" id="3.20.20.390:FF:000001">
    <property type="entry name" value="Heptaprenylglyceryl phosphate synthase"/>
    <property type="match status" value="1"/>
</dbReference>
<evidence type="ECO:0000313" key="12">
    <source>
        <dbReference type="Proteomes" id="UP000308230"/>
    </source>
</evidence>
<dbReference type="SUPFAM" id="SSF51395">
    <property type="entry name" value="FMN-linked oxidoreductases"/>
    <property type="match status" value="1"/>
</dbReference>
<dbReference type="GO" id="GO:0000287">
    <property type="term" value="F:magnesium ion binding"/>
    <property type="evidence" value="ECO:0007669"/>
    <property type="project" value="UniProtKB-UniRule"/>
</dbReference>
<protein>
    <recommendedName>
        <fullName evidence="9 10">Heptaprenylglyceryl phosphate synthase</fullName>
        <shortName evidence="10">HepGP synthase</shortName>
        <ecNumber evidence="9 10">2.5.1.n9</ecNumber>
    </recommendedName>
    <alternativeName>
        <fullName evidence="10">Glycerol-1-phosphate heptaprenyltransferase</fullName>
    </alternativeName>
</protein>
<evidence type="ECO:0000256" key="8">
    <source>
        <dbReference type="ARBA" id="ARBA00048318"/>
    </source>
</evidence>
<organism evidence="11 12">
    <name type="scientific">Exobacillus caeni</name>
    <dbReference type="NCBI Taxonomy" id="2574798"/>
    <lineage>
        <taxon>Bacteria</taxon>
        <taxon>Bacillati</taxon>
        <taxon>Bacillota</taxon>
        <taxon>Bacilli</taxon>
        <taxon>Bacillales</taxon>
        <taxon>Guptibacillaceae</taxon>
        <taxon>Exobacillus</taxon>
    </lineage>
</organism>
<dbReference type="CDD" id="cd02812">
    <property type="entry name" value="PcrB_like"/>
    <property type="match status" value="1"/>
</dbReference>
<comment type="subunit">
    <text evidence="10">Homodimer.</text>
</comment>
<dbReference type="Gene3D" id="3.20.20.390">
    <property type="entry name" value="FMN-linked oxidoreductases"/>
    <property type="match status" value="1"/>
</dbReference>
<feature type="binding site" evidence="10">
    <location>
        <position position="14"/>
    </location>
    <ligand>
        <name>Mg(2+)</name>
        <dbReference type="ChEBI" id="CHEBI:18420"/>
    </ligand>
</feature>
<comment type="cofactor">
    <cofactor evidence="10">
        <name>Mg(2+)</name>
        <dbReference type="ChEBI" id="CHEBI:18420"/>
    </cofactor>
</comment>
<dbReference type="UniPathway" id="UPA00940"/>
<dbReference type="InterPro" id="IPR039074">
    <property type="entry name" value="GGGP/HepGP_synthase_I"/>
</dbReference>
<comment type="caution">
    <text evidence="11">The sequence shown here is derived from an EMBL/GenBank/DDBJ whole genome shotgun (WGS) entry which is preliminary data.</text>
</comment>
<dbReference type="NCBIfam" id="NF003199">
    <property type="entry name" value="PRK04169.1-3"/>
    <property type="match status" value="1"/>
</dbReference>
<sequence length="229" mass="25887">MLEYKEWKHIFKLDPNKEIEDTDLEKICESGTNAVMVGGSDGVTLDRTLELLARIRRYAVPCVLEVSNIDAITPGFDYYFIPTVFNTNDVRWIKGLHHEAVKEYGALMDWDEIVMEGYCVLNEESKVASLTSADTSISTEDVVAYARMAEKMFHLPIFYLEYSGAYGDIEAVKEVKSVLEDTRLFYGGGISSLEQAEEMAHYADAIVVGNIIYEDIKKALKTVKILKQD</sequence>
<dbReference type="GO" id="GO:0046474">
    <property type="term" value="P:glycerophospholipid biosynthetic process"/>
    <property type="evidence" value="ECO:0007669"/>
    <property type="project" value="UniProtKB-UniRule"/>
</dbReference>